<dbReference type="Proteomes" id="UP000663193">
    <property type="component" value="Chromosome 17"/>
</dbReference>
<feature type="compositionally biased region" description="Low complexity" evidence="1">
    <location>
        <begin position="114"/>
        <end position="169"/>
    </location>
</feature>
<feature type="chain" id="PRO_5030756422" description="Extracellular membrane protein CFEM domain-containing protein" evidence="2">
    <location>
        <begin position="22"/>
        <end position="248"/>
    </location>
</feature>
<dbReference type="OMA" id="FMCASFA"/>
<proteinExistence type="predicted"/>
<feature type="signal peptide" evidence="2">
    <location>
        <begin position="1"/>
        <end position="21"/>
    </location>
</feature>
<organism evidence="3 4">
    <name type="scientific">Phaeosphaeria nodorum (strain SN15 / ATCC MYA-4574 / FGSC 10173)</name>
    <name type="common">Glume blotch fungus</name>
    <name type="synonym">Parastagonospora nodorum</name>
    <dbReference type="NCBI Taxonomy" id="321614"/>
    <lineage>
        <taxon>Eukaryota</taxon>
        <taxon>Fungi</taxon>
        <taxon>Dikarya</taxon>
        <taxon>Ascomycota</taxon>
        <taxon>Pezizomycotina</taxon>
        <taxon>Dothideomycetes</taxon>
        <taxon>Pleosporomycetidae</taxon>
        <taxon>Pleosporales</taxon>
        <taxon>Pleosporineae</taxon>
        <taxon>Phaeosphaeriaceae</taxon>
        <taxon>Parastagonospora</taxon>
    </lineage>
</organism>
<name>A0A7U2FGC0_PHANO</name>
<dbReference type="AlphaFoldDB" id="A0A7U2FGC0"/>
<evidence type="ECO:0000313" key="3">
    <source>
        <dbReference type="EMBL" id="QRD04678.1"/>
    </source>
</evidence>
<evidence type="ECO:0008006" key="5">
    <source>
        <dbReference type="Google" id="ProtNLM"/>
    </source>
</evidence>
<reference evidence="4" key="1">
    <citation type="journal article" date="2021" name="BMC Genomics">
        <title>Chromosome-level genome assembly and manually-curated proteome of model necrotroph Parastagonospora nodorum Sn15 reveals a genome-wide trove of candidate effector homologs, and redundancy of virulence-related functions within an accessory chromosome.</title>
        <authorList>
            <person name="Bertazzoni S."/>
            <person name="Jones D.A.B."/>
            <person name="Phan H.T."/>
            <person name="Tan K.-C."/>
            <person name="Hane J.K."/>
        </authorList>
    </citation>
    <scope>NUCLEOTIDE SEQUENCE [LARGE SCALE GENOMIC DNA]</scope>
    <source>
        <strain evidence="4">SN15 / ATCC MYA-4574 / FGSC 10173)</strain>
    </source>
</reference>
<evidence type="ECO:0000313" key="4">
    <source>
        <dbReference type="Proteomes" id="UP000663193"/>
    </source>
</evidence>
<protein>
    <recommendedName>
        <fullName evidence="5">Extracellular membrane protein CFEM domain-containing protein</fullName>
    </recommendedName>
</protein>
<sequence length="248" mass="24712">MHTSLRAIAFGVALLISGTSATVSLSSFTPRINNIGNTQCESAYNTLIKGCQASDFGGDVVCSAACIRGLQEITQLVQRSCSGVRVDQSSIIGVFQSGIGIKSLCPKNEDAASSSTTAARTTTAAQSTQAATSRASTSATPAPSSSSDTTSSTLDTQSSAAQSSTSSSTGLVVDPSPTSVAGSSPTGDAQSPASSTGAGRPNQLQLSNQDSGGGSPFDVQSTGDSSRTTIDVMLASFVGTALLFVACA</sequence>
<dbReference type="VEuPathDB" id="FungiDB:JI435_106160"/>
<feature type="compositionally biased region" description="Polar residues" evidence="1">
    <location>
        <begin position="176"/>
        <end position="210"/>
    </location>
</feature>
<gene>
    <name evidence="3" type="ORF">JI435_106160</name>
</gene>
<dbReference type="OrthoDB" id="5427833at2759"/>
<keyword evidence="2" id="KW-0732">Signal</keyword>
<feature type="region of interest" description="Disordered" evidence="1">
    <location>
        <begin position="114"/>
        <end position="224"/>
    </location>
</feature>
<accession>A0A7U2FGC0</accession>
<evidence type="ECO:0000256" key="2">
    <source>
        <dbReference type="SAM" id="SignalP"/>
    </source>
</evidence>
<evidence type="ECO:0000256" key="1">
    <source>
        <dbReference type="SAM" id="MobiDB-lite"/>
    </source>
</evidence>
<dbReference type="EMBL" id="CP069039">
    <property type="protein sequence ID" value="QRD04678.1"/>
    <property type="molecule type" value="Genomic_DNA"/>
</dbReference>
<keyword evidence="4" id="KW-1185">Reference proteome</keyword>